<dbReference type="EMBL" id="MHVI01000019">
    <property type="protein sequence ID" value="OHA91117.1"/>
    <property type="molecule type" value="Genomic_DNA"/>
</dbReference>
<accession>A0A1G2T1F2</accession>
<proteinExistence type="predicted"/>
<gene>
    <name evidence="2" type="ORF">A2665_02905</name>
</gene>
<evidence type="ECO:0000259" key="1">
    <source>
        <dbReference type="PROSITE" id="PS51462"/>
    </source>
</evidence>
<dbReference type="PROSITE" id="PS51462">
    <property type="entry name" value="NUDIX"/>
    <property type="match status" value="1"/>
</dbReference>
<name>A0A1G2T1F2_9BACT</name>
<dbReference type="AlphaFoldDB" id="A0A1G2T1F2"/>
<evidence type="ECO:0000313" key="2">
    <source>
        <dbReference type="EMBL" id="OHA91117.1"/>
    </source>
</evidence>
<dbReference type="InterPro" id="IPR015797">
    <property type="entry name" value="NUDIX_hydrolase-like_dom_sf"/>
</dbReference>
<evidence type="ECO:0000313" key="3">
    <source>
        <dbReference type="Proteomes" id="UP000177746"/>
    </source>
</evidence>
<protein>
    <recommendedName>
        <fullName evidence="1">Nudix hydrolase domain-containing protein</fullName>
    </recommendedName>
</protein>
<comment type="caution">
    <text evidence="2">The sequence shown here is derived from an EMBL/GenBank/DDBJ whole genome shotgun (WGS) entry which is preliminary data.</text>
</comment>
<dbReference type="InterPro" id="IPR000086">
    <property type="entry name" value="NUDIX_hydrolase_dom"/>
</dbReference>
<dbReference type="Gene3D" id="3.90.79.10">
    <property type="entry name" value="Nucleoside Triphosphate Pyrophosphohydrolase"/>
    <property type="match status" value="1"/>
</dbReference>
<sequence>MPGKWTIPGGGLSVDDYVDTPSSTREAKQWYGVLEQSLRREIKEETNLEIGKPESLTDLTYIRPDGIPILCLSYFASYITGEVKLNEEATRFAWITADKAEEYDFIDGISGEIKEVDKILKERKVS</sequence>
<dbReference type="Proteomes" id="UP000177746">
    <property type="component" value="Unassembled WGS sequence"/>
</dbReference>
<dbReference type="SUPFAM" id="SSF55811">
    <property type="entry name" value="Nudix"/>
    <property type="match status" value="1"/>
</dbReference>
<feature type="domain" description="Nudix hydrolase" evidence="1">
    <location>
        <begin position="1"/>
        <end position="121"/>
    </location>
</feature>
<organism evidence="2 3">
    <name type="scientific">Candidatus Zambryskibacteria bacterium RIFCSPHIGHO2_01_FULL_46_30</name>
    <dbReference type="NCBI Taxonomy" id="1802739"/>
    <lineage>
        <taxon>Bacteria</taxon>
        <taxon>Candidatus Zambryskiibacteriota</taxon>
    </lineage>
</organism>
<reference evidence="2 3" key="1">
    <citation type="journal article" date="2016" name="Nat. Commun.">
        <title>Thousands of microbial genomes shed light on interconnected biogeochemical processes in an aquifer system.</title>
        <authorList>
            <person name="Anantharaman K."/>
            <person name="Brown C.T."/>
            <person name="Hug L.A."/>
            <person name="Sharon I."/>
            <person name="Castelle C.J."/>
            <person name="Probst A.J."/>
            <person name="Thomas B.C."/>
            <person name="Singh A."/>
            <person name="Wilkins M.J."/>
            <person name="Karaoz U."/>
            <person name="Brodie E.L."/>
            <person name="Williams K.H."/>
            <person name="Hubbard S.S."/>
            <person name="Banfield J.F."/>
        </authorList>
    </citation>
    <scope>NUCLEOTIDE SEQUENCE [LARGE SCALE GENOMIC DNA]</scope>
</reference>